<keyword evidence="8" id="KW-1185">Reference proteome</keyword>
<dbReference type="EMBL" id="PYMA01000023">
    <property type="protein sequence ID" value="PSW11679.1"/>
    <property type="molecule type" value="Genomic_DNA"/>
</dbReference>
<evidence type="ECO:0000313" key="7">
    <source>
        <dbReference type="EMBL" id="PSW11679.1"/>
    </source>
</evidence>
<accession>A0A2T3NCG1</accession>
<dbReference type="PROSITE" id="PS50893">
    <property type="entry name" value="ABC_TRANSPORTER_2"/>
    <property type="match status" value="1"/>
</dbReference>
<name>A0A2T3NCG1_9GAMM</name>
<dbReference type="GO" id="GO:0005524">
    <property type="term" value="F:ATP binding"/>
    <property type="evidence" value="ECO:0007669"/>
    <property type="project" value="UniProtKB-KW"/>
</dbReference>
<evidence type="ECO:0000259" key="6">
    <source>
        <dbReference type="PROSITE" id="PS50893"/>
    </source>
</evidence>
<dbReference type="RefSeq" id="WP_107272557.1">
    <property type="nucleotide sequence ID" value="NZ_PYMA01000023.1"/>
</dbReference>
<dbReference type="InterPro" id="IPR027417">
    <property type="entry name" value="P-loop_NTPase"/>
</dbReference>
<evidence type="ECO:0000256" key="2">
    <source>
        <dbReference type="ARBA" id="ARBA00005417"/>
    </source>
</evidence>
<evidence type="ECO:0000256" key="3">
    <source>
        <dbReference type="ARBA" id="ARBA00022448"/>
    </source>
</evidence>
<dbReference type="SUPFAM" id="SSF52540">
    <property type="entry name" value="P-loop containing nucleoside triphosphate hydrolases"/>
    <property type="match status" value="1"/>
</dbReference>
<evidence type="ECO:0000256" key="1">
    <source>
        <dbReference type="ARBA" id="ARBA00004417"/>
    </source>
</evidence>
<dbReference type="InterPro" id="IPR017871">
    <property type="entry name" value="ABC_transporter-like_CS"/>
</dbReference>
<dbReference type="GO" id="GO:0016887">
    <property type="term" value="F:ATP hydrolysis activity"/>
    <property type="evidence" value="ECO:0007669"/>
    <property type="project" value="InterPro"/>
</dbReference>
<dbReference type="AlphaFoldDB" id="A0A2T3NCG1"/>
<evidence type="ECO:0000256" key="5">
    <source>
        <dbReference type="ARBA" id="ARBA00022840"/>
    </source>
</evidence>
<keyword evidence="3" id="KW-0813">Transport</keyword>
<dbReference type="SMART" id="SM00382">
    <property type="entry name" value="AAA"/>
    <property type="match status" value="1"/>
</dbReference>
<comment type="subcellular location">
    <subcellularLocation>
        <location evidence="1">Cell inner membrane</location>
        <topology evidence="1">Peripheral membrane protein</topology>
    </subcellularLocation>
</comment>
<dbReference type="Proteomes" id="UP000241771">
    <property type="component" value="Unassembled WGS sequence"/>
</dbReference>
<dbReference type="PANTHER" id="PTHR43166">
    <property type="entry name" value="AMINO ACID IMPORT ATP-BINDING PROTEIN"/>
    <property type="match status" value="1"/>
</dbReference>
<dbReference type="PROSITE" id="PS00211">
    <property type="entry name" value="ABC_TRANSPORTER_1"/>
    <property type="match status" value="1"/>
</dbReference>
<organism evidence="7 8">
    <name type="scientific">Photobacterium sanctipauli</name>
    <dbReference type="NCBI Taxonomy" id="1342794"/>
    <lineage>
        <taxon>Bacteria</taxon>
        <taxon>Pseudomonadati</taxon>
        <taxon>Pseudomonadota</taxon>
        <taxon>Gammaproteobacteria</taxon>
        <taxon>Vibrionales</taxon>
        <taxon>Vibrionaceae</taxon>
        <taxon>Photobacterium</taxon>
    </lineage>
</organism>
<evidence type="ECO:0000256" key="4">
    <source>
        <dbReference type="ARBA" id="ARBA00022741"/>
    </source>
</evidence>
<reference evidence="7 8" key="1">
    <citation type="submission" date="2018-01" db="EMBL/GenBank/DDBJ databases">
        <title>Whole genome sequencing of Histamine producing bacteria.</title>
        <authorList>
            <person name="Butler K."/>
        </authorList>
    </citation>
    <scope>NUCLEOTIDE SEQUENCE [LARGE SCALE GENOMIC DNA]</scope>
    <source>
        <strain evidence="7 8">DSM 100436</strain>
    </source>
</reference>
<dbReference type="Pfam" id="PF00005">
    <property type="entry name" value="ABC_tran"/>
    <property type="match status" value="1"/>
</dbReference>
<dbReference type="GO" id="GO:0015424">
    <property type="term" value="F:ABC-type amino acid transporter activity"/>
    <property type="evidence" value="ECO:0007669"/>
    <property type="project" value="InterPro"/>
</dbReference>
<protein>
    <submittedName>
        <fullName evidence="7">Amino acid ABC transporter ATP-binding protein</fullName>
    </submittedName>
</protein>
<comment type="similarity">
    <text evidence="2">Belongs to the ABC transporter superfamily.</text>
</comment>
<dbReference type="GO" id="GO:0005886">
    <property type="term" value="C:plasma membrane"/>
    <property type="evidence" value="ECO:0007669"/>
    <property type="project" value="UniProtKB-SubCell"/>
</dbReference>
<dbReference type="PANTHER" id="PTHR43166:SF15">
    <property type="entry name" value="HISTIDINE TRANSPORT ATP-BINDING PROTEIN HISP"/>
    <property type="match status" value="1"/>
</dbReference>
<keyword evidence="4" id="KW-0547">Nucleotide-binding</keyword>
<proteinExistence type="inferred from homology"/>
<dbReference type="InterPro" id="IPR050086">
    <property type="entry name" value="MetN_ABC_transporter-like"/>
</dbReference>
<comment type="caution">
    <text evidence="7">The sequence shown here is derived from an EMBL/GenBank/DDBJ whole genome shotgun (WGS) entry which is preliminary data.</text>
</comment>
<dbReference type="InterPro" id="IPR030679">
    <property type="entry name" value="ABC_ATPase_HisP-typ"/>
</dbReference>
<dbReference type="PIRSF" id="PIRSF039085">
    <property type="entry name" value="ABC_ATPase_HisP"/>
    <property type="match status" value="1"/>
</dbReference>
<evidence type="ECO:0000313" key="8">
    <source>
        <dbReference type="Proteomes" id="UP000241771"/>
    </source>
</evidence>
<feature type="domain" description="ABC transporter" evidence="6">
    <location>
        <begin position="2"/>
        <end position="239"/>
    </location>
</feature>
<dbReference type="InterPro" id="IPR003593">
    <property type="entry name" value="AAA+_ATPase"/>
</dbReference>
<dbReference type="InterPro" id="IPR003439">
    <property type="entry name" value="ABC_transporter-like_ATP-bd"/>
</dbReference>
<gene>
    <name evidence="7" type="ORF">C9I98_23860</name>
</gene>
<keyword evidence="5 7" id="KW-0067">ATP-binding</keyword>
<dbReference type="Gene3D" id="3.40.50.300">
    <property type="entry name" value="P-loop containing nucleotide triphosphate hydrolases"/>
    <property type="match status" value="1"/>
</dbReference>
<dbReference type="CDD" id="cd03262">
    <property type="entry name" value="ABC_HisP_GlnQ"/>
    <property type="match status" value="1"/>
</dbReference>
<sequence length="256" mass="28139">MIKIENLTKRFGDSTIFSGLDLTIGKGEIVVVIGPSGTGKSTLLRCINFLETADEGRLTLGDVSVATQSATSKDILALRRKTGFVFQNYALFAHLTARQNIAEGLITVKGWKKEDAHHKAQQILDDIGLGDKGDHYPAALSGGQQQRVGIGRAMALEAELLLFDEPTSALDPEWVGEVLTLMQKLATRHQTMLVVTHEMQFAREVADRVIFMADGEFVEQGTPEQIFNHAQDPRLKKFLNKVGIREGSLHSATQEV</sequence>